<dbReference type="EMBL" id="QUNR01000003">
    <property type="protein sequence ID" value="REH37789.1"/>
    <property type="molecule type" value="Genomic_DNA"/>
</dbReference>
<accession>A0A3E0H3B4</accession>
<dbReference type="InterPro" id="IPR045758">
    <property type="entry name" value="AdeT1/2"/>
</dbReference>
<name>A0A3E0H3B4_9GAMM</name>
<keyword evidence="1" id="KW-0732">Signal</keyword>
<evidence type="ECO:0000313" key="2">
    <source>
        <dbReference type="EMBL" id="REH37789.1"/>
    </source>
</evidence>
<protein>
    <recommendedName>
        <fullName evidence="4">TRAP-type C4-dicarboxylate transport system substrate-binding protein</fullName>
    </recommendedName>
</protein>
<evidence type="ECO:0000256" key="1">
    <source>
        <dbReference type="SAM" id="SignalP"/>
    </source>
</evidence>
<dbReference type="Gene3D" id="3.40.190.170">
    <property type="entry name" value="Bacterial extracellular solute-binding protein, family 7"/>
    <property type="match status" value="1"/>
</dbReference>
<evidence type="ECO:0000313" key="3">
    <source>
        <dbReference type="Proteomes" id="UP000256774"/>
    </source>
</evidence>
<proteinExistence type="predicted"/>
<comment type="caution">
    <text evidence="2">The sequence shown here is derived from an EMBL/GenBank/DDBJ whole genome shotgun (WGS) entry which is preliminary data.</text>
</comment>
<sequence>MKNAACLMNKSFRKFLPALSLAGLIATLPLAAYALDAADVKAKLPAKSMLGLPTPLPKPVELSFCLFDPFGTGGKVVAIARELATYAKAFNLIADIRPYTDERVAAEDFKAGRCDVVAISTLRAKQFNNVLGSIDAPGNLRNYAEMKTLLTQLAKPVVASLAINGRYQVAAIVPIGAVYVYVNDRNINSLSKAAGKRIVVLDWEPNMAKMVSGLGAQPVLADFTTYAGKFNNGQADIIMAPALAYQPMELAKGMGEKGGVIHYPLLQATAAVLVRRDLVLPRIPDLDARLTELRKFGLSYLDTLFELLTDAEKDIPASRWVELPAAERARYDEMLAEARIYLMRQGVYDPVMLSLMKRARCTHQPSASECSKFDE</sequence>
<dbReference type="Pfam" id="PF19582">
    <property type="entry name" value="AdeT1_2"/>
    <property type="match status" value="1"/>
</dbReference>
<dbReference type="OrthoDB" id="6716998at2"/>
<feature type="signal peptide" evidence="1">
    <location>
        <begin position="1"/>
        <end position="34"/>
    </location>
</feature>
<gene>
    <name evidence="2" type="ORF">DFR26_1572</name>
</gene>
<dbReference type="AlphaFoldDB" id="A0A3E0H3B4"/>
<reference evidence="2 3" key="1">
    <citation type="submission" date="2018-08" db="EMBL/GenBank/DDBJ databases">
        <title>Genomic Encyclopedia of Type Strains, Phase IV (KMG-IV): sequencing the most valuable type-strain genomes for metagenomic binning, comparative biology and taxonomic classification.</title>
        <authorList>
            <person name="Goeker M."/>
        </authorList>
    </citation>
    <scope>NUCLEOTIDE SEQUENCE [LARGE SCALE GENOMIC DNA]</scope>
    <source>
        <strain evidence="2 3">DSM 26022</strain>
    </source>
</reference>
<dbReference type="RefSeq" id="WP_147300281.1">
    <property type="nucleotide sequence ID" value="NZ_QUNR01000003.1"/>
</dbReference>
<dbReference type="Proteomes" id="UP000256774">
    <property type="component" value="Unassembled WGS sequence"/>
</dbReference>
<feature type="chain" id="PRO_5017761622" description="TRAP-type C4-dicarboxylate transport system substrate-binding protein" evidence="1">
    <location>
        <begin position="35"/>
        <end position="375"/>
    </location>
</feature>
<evidence type="ECO:0008006" key="4">
    <source>
        <dbReference type="Google" id="ProtNLM"/>
    </source>
</evidence>
<dbReference type="InterPro" id="IPR038404">
    <property type="entry name" value="TRAP_DctP_sf"/>
</dbReference>
<keyword evidence="3" id="KW-1185">Reference proteome</keyword>
<organism evidence="2 3">
    <name type="scientific">Paraperlucidibaca baekdonensis</name>
    <dbReference type="NCBI Taxonomy" id="748120"/>
    <lineage>
        <taxon>Bacteria</taxon>
        <taxon>Pseudomonadati</taxon>
        <taxon>Pseudomonadota</taxon>
        <taxon>Gammaproteobacteria</taxon>
        <taxon>Moraxellales</taxon>
        <taxon>Moraxellaceae</taxon>
        <taxon>Paraperlucidibaca</taxon>
    </lineage>
</organism>